<organism evidence="2 3">
    <name type="scientific">Candidatus Anaerobiospirillum merdipullorum</name>
    <dbReference type="NCBI Taxonomy" id="2838450"/>
    <lineage>
        <taxon>Bacteria</taxon>
        <taxon>Pseudomonadati</taxon>
        <taxon>Pseudomonadota</taxon>
        <taxon>Gammaproteobacteria</taxon>
        <taxon>Aeromonadales</taxon>
        <taxon>Succinivibrionaceae</taxon>
        <taxon>Anaerobiospirillum</taxon>
    </lineage>
</organism>
<reference evidence="2" key="1">
    <citation type="journal article" date="2021" name="PeerJ">
        <title>Extensive microbial diversity within the chicken gut microbiome revealed by metagenomics and culture.</title>
        <authorList>
            <person name="Gilroy R."/>
            <person name="Ravi A."/>
            <person name="Getino M."/>
            <person name="Pursley I."/>
            <person name="Horton D.L."/>
            <person name="Alikhan N.F."/>
            <person name="Baker D."/>
            <person name="Gharbi K."/>
            <person name="Hall N."/>
            <person name="Watson M."/>
            <person name="Adriaenssens E.M."/>
            <person name="Foster-Nyarko E."/>
            <person name="Jarju S."/>
            <person name="Secka A."/>
            <person name="Antonio M."/>
            <person name="Oren A."/>
            <person name="Chaudhuri R.R."/>
            <person name="La Ragione R."/>
            <person name="Hildebrand F."/>
            <person name="Pallen M.J."/>
        </authorList>
    </citation>
    <scope>NUCLEOTIDE SEQUENCE</scope>
    <source>
        <strain evidence="2">687</strain>
    </source>
</reference>
<name>A0A9E2KPQ6_9GAMM</name>
<keyword evidence="1" id="KW-1133">Transmembrane helix</keyword>
<accession>A0A9E2KPQ6</accession>
<sequence>MAFRRPPRPHESRSLRLIKRLGLGLILLCAILSAALLLLVNGNTIKDPLARLLSHTLGQEVSIARAQFSPLYPHIIKLDGIAVGTLKAGEIYAEYDLSALLFKQELHFYDLYIKDATYSKASLQQELLAPLPFNAIRMDSLRLNAIPVQSQRLQARTATLRFYDALLEQGSTQPKFSFHHGTAALNDVKLDDLPAKNVALNFAAAPQGLRLNELQANLLGGTINATDGLFNLSTGSLKFAQLHLSRLVLPQALTKLARYQVQADHGTLSSIFVALPDTLGTPLNISALSGNFEKLTLKQGKLSCAQFRLTSDELALPELPLAITDATLNGALMPDGALNLNLAGDCLAGQVQTTLHYLPSSHTLAVEKLSLTHNTLEFTPSWSDFLTTTLAPLQLTLGSVDIADMKLLSFVPQWPLSVEHLSLQAEALRFADHKLQGDSAGLMHAQFNNLLYHDLLFTHGAGTVTLSAEGLNFNLPEIRLQRSSVSAVGVLSFTKAPSFLILNAPHFAAEDLNSALTGHLWQGEVALQIDLRAPGPFDTHNITQGLQGTFSVSAPSLLISQFGLDLINGGDGQTRTLDGVSLLTALQAADIGLYDLKLDGNLDGSTGTLTLSARTPASLLTARASSPLNSLALSGEGIMTSLPGDSITLIHLGGTLQAPTFTLSPLKRGALRPGLFTVPNAHLTRVNQLATQISAAVSRANNSHSPSRP</sequence>
<dbReference type="Proteomes" id="UP000824150">
    <property type="component" value="Unassembled WGS sequence"/>
</dbReference>
<keyword evidence="1" id="KW-0812">Transmembrane</keyword>
<protein>
    <submittedName>
        <fullName evidence="2">Uncharacterized protein</fullName>
    </submittedName>
</protein>
<proteinExistence type="predicted"/>
<reference evidence="2" key="2">
    <citation type="submission" date="2021-04" db="EMBL/GenBank/DDBJ databases">
        <authorList>
            <person name="Gilroy R."/>
        </authorList>
    </citation>
    <scope>NUCLEOTIDE SEQUENCE</scope>
    <source>
        <strain evidence="2">687</strain>
    </source>
</reference>
<evidence type="ECO:0000313" key="3">
    <source>
        <dbReference type="Proteomes" id="UP000824150"/>
    </source>
</evidence>
<dbReference type="AlphaFoldDB" id="A0A9E2KPQ6"/>
<keyword evidence="1" id="KW-0472">Membrane</keyword>
<evidence type="ECO:0000313" key="2">
    <source>
        <dbReference type="EMBL" id="MBU3827408.1"/>
    </source>
</evidence>
<evidence type="ECO:0000256" key="1">
    <source>
        <dbReference type="SAM" id="Phobius"/>
    </source>
</evidence>
<feature type="transmembrane region" description="Helical" evidence="1">
    <location>
        <begin position="21"/>
        <end position="40"/>
    </location>
</feature>
<dbReference type="EMBL" id="JAHLFG010000088">
    <property type="protein sequence ID" value="MBU3827408.1"/>
    <property type="molecule type" value="Genomic_DNA"/>
</dbReference>
<comment type="caution">
    <text evidence="2">The sequence shown here is derived from an EMBL/GenBank/DDBJ whole genome shotgun (WGS) entry which is preliminary data.</text>
</comment>
<gene>
    <name evidence="2" type="ORF">IAA31_08000</name>
</gene>